<proteinExistence type="predicted"/>
<protein>
    <submittedName>
        <fullName evidence="1">Alternative protein C6orf26</fullName>
    </submittedName>
</protein>
<accession>L8E6R6</accession>
<dbReference type="AlphaFoldDB" id="L8E6R6"/>
<gene>
    <name evidence="1" type="primary">C6orf26</name>
</gene>
<dbReference type="EMBL" id="HF583433">
    <property type="protein sequence ID" value="CCQ42930.1"/>
    <property type="molecule type" value="Genomic_DNA"/>
</dbReference>
<evidence type="ECO:0000313" key="1">
    <source>
        <dbReference type="EMBL" id="CCQ42930.1"/>
    </source>
</evidence>
<sequence length="42" mass="4855">MTCKNDLSLKSLWEEACLLKLSFSLKYKNKTETAPESSFLQK</sequence>
<organism evidence="1">
    <name type="scientific">Homo sapiens</name>
    <name type="common">Human</name>
    <dbReference type="NCBI Taxonomy" id="9606"/>
    <lineage>
        <taxon>Eukaryota</taxon>
        <taxon>Metazoa</taxon>
        <taxon>Chordata</taxon>
        <taxon>Craniata</taxon>
        <taxon>Vertebrata</taxon>
        <taxon>Euteleostomi</taxon>
        <taxon>Mammalia</taxon>
        <taxon>Eutheria</taxon>
        <taxon>Euarchontoglires</taxon>
        <taxon>Primates</taxon>
        <taxon>Haplorrhini</taxon>
        <taxon>Catarrhini</taxon>
        <taxon>Hominidae</taxon>
        <taxon>Homo</taxon>
    </lineage>
</organism>
<reference evidence="1" key="1">
    <citation type="journal article" date="2013" name="PLoS ONE">
        <title>Direct detection of alternative open reading frames translation products in human significantly expands the proteome.</title>
        <authorList>
            <person name="Vanderperre B."/>
            <person name="Lucier J.-F."/>
            <person name="Motard J."/>
            <person name="Tremblay G."/>
            <person name="Vanderperre S."/>
            <person name="Wisztorski M."/>
            <person name="Salzet M."/>
            <person name="Boisvert F.-M."/>
            <person name="Roucou X."/>
        </authorList>
    </citation>
    <scope>NUCLEOTIDE SEQUENCE</scope>
</reference>
<name>L8E6R6_HUMAN</name>